<proteinExistence type="predicted"/>
<dbReference type="EMBL" id="FMJC01000001">
    <property type="protein sequence ID" value="SCM71188.1"/>
    <property type="molecule type" value="Genomic_DNA"/>
</dbReference>
<dbReference type="GO" id="GO:0008757">
    <property type="term" value="F:S-adenosylmethionine-dependent methyltransferase activity"/>
    <property type="evidence" value="ECO:0007669"/>
    <property type="project" value="InterPro"/>
</dbReference>
<dbReference type="SUPFAM" id="SSF53335">
    <property type="entry name" value="S-adenosyl-L-methionine-dependent methyltransferases"/>
    <property type="match status" value="1"/>
</dbReference>
<name>A0A212L0Y4_9BACT</name>
<evidence type="ECO:0000259" key="2">
    <source>
        <dbReference type="Pfam" id="PF08241"/>
    </source>
</evidence>
<keyword evidence="3" id="KW-0808">Transferase</keyword>
<protein>
    <submittedName>
        <fullName evidence="3">Methyltransferase type 11</fullName>
    </submittedName>
</protein>
<dbReference type="CDD" id="cd02440">
    <property type="entry name" value="AdoMet_MTases"/>
    <property type="match status" value="1"/>
</dbReference>
<organism evidence="3">
    <name type="scientific">uncultured Desulfovibrio sp</name>
    <dbReference type="NCBI Taxonomy" id="167968"/>
    <lineage>
        <taxon>Bacteria</taxon>
        <taxon>Pseudomonadati</taxon>
        <taxon>Thermodesulfobacteriota</taxon>
        <taxon>Desulfovibrionia</taxon>
        <taxon>Desulfovibrionales</taxon>
        <taxon>Desulfovibrionaceae</taxon>
        <taxon>Desulfovibrio</taxon>
        <taxon>environmental samples</taxon>
    </lineage>
</organism>
<dbReference type="Gene3D" id="3.40.50.150">
    <property type="entry name" value="Vaccinia Virus protein VP39"/>
    <property type="match status" value="1"/>
</dbReference>
<dbReference type="GO" id="GO:0032259">
    <property type="term" value="P:methylation"/>
    <property type="evidence" value="ECO:0007669"/>
    <property type="project" value="UniProtKB-KW"/>
</dbReference>
<evidence type="ECO:0000256" key="1">
    <source>
        <dbReference type="SAM" id="MobiDB-lite"/>
    </source>
</evidence>
<dbReference type="NCBIfam" id="NF045667">
    <property type="entry name" value="MTase_DVU1556"/>
    <property type="match status" value="1"/>
</dbReference>
<feature type="domain" description="Methyltransferase type 11" evidence="2">
    <location>
        <begin position="46"/>
        <end position="137"/>
    </location>
</feature>
<keyword evidence="3" id="KW-0489">Methyltransferase</keyword>
<evidence type="ECO:0000313" key="3">
    <source>
        <dbReference type="EMBL" id="SCM71188.1"/>
    </source>
</evidence>
<dbReference type="RefSeq" id="WP_179979678.1">
    <property type="nucleotide sequence ID" value="NZ_LT608333.1"/>
</dbReference>
<dbReference type="Pfam" id="PF08241">
    <property type="entry name" value="Methyltransf_11"/>
    <property type="match status" value="1"/>
</dbReference>
<feature type="region of interest" description="Disordered" evidence="1">
    <location>
        <begin position="155"/>
        <end position="174"/>
    </location>
</feature>
<dbReference type="AlphaFoldDB" id="A0A212L0Y4"/>
<dbReference type="InterPro" id="IPR029063">
    <property type="entry name" value="SAM-dependent_MTases_sf"/>
</dbReference>
<reference evidence="3" key="1">
    <citation type="submission" date="2016-08" db="EMBL/GenBank/DDBJ databases">
        <authorList>
            <person name="Seilhamer J.J."/>
        </authorList>
    </citation>
    <scope>NUCLEOTIDE SEQUENCE</scope>
    <source>
        <strain evidence="3">86-1</strain>
    </source>
</reference>
<sequence length="264" mass="27211">MSALWESESFRRVAGTVWRPGGTALTVRGLELCRSLCGLAPGGLVLDMGCGCGATLGLLRQAGYDVMGLDRQVQPQAVSAAGEGCGRIIRADMGRLPLAAGSIDGLVCECVLSLLADPLDALRQCLRALRPGGVLLFSDLTRRDAEASAISAHGRGLGQNSATSAGAQPEGADAGFSAAQGTGASCMEGARPAALWERYLRQAGFQIATYEDHSRALVELAARMVWYGEPGSGGLGISGGCSCSASGGGRKYGYGLWIAQKERA</sequence>
<dbReference type="InterPro" id="IPR013216">
    <property type="entry name" value="Methyltransf_11"/>
</dbReference>
<accession>A0A212L0Y4</accession>
<gene>
    <name evidence="3" type="ORF">KL86DES1_10918</name>
</gene>